<dbReference type="Pfam" id="PF00226">
    <property type="entry name" value="DnaJ"/>
    <property type="match status" value="1"/>
</dbReference>
<accession>A0A481YR65</accession>
<reference evidence="2" key="1">
    <citation type="journal article" date="2019" name="MBio">
        <title>Virus Genomes from Deep Sea Sediments Expand the Ocean Megavirome and Support Independent Origins of Viral Gigantism.</title>
        <authorList>
            <person name="Backstrom D."/>
            <person name="Yutin N."/>
            <person name="Jorgensen S.L."/>
            <person name="Dharamshi J."/>
            <person name="Homa F."/>
            <person name="Zaremba-Niedwiedzka K."/>
            <person name="Spang A."/>
            <person name="Wolf Y.I."/>
            <person name="Koonin E.V."/>
            <person name="Ettema T.J."/>
        </authorList>
    </citation>
    <scope>NUCLEOTIDE SEQUENCE</scope>
</reference>
<dbReference type="InterPro" id="IPR001623">
    <property type="entry name" value="DnaJ_domain"/>
</dbReference>
<dbReference type="PROSITE" id="PS50076">
    <property type="entry name" value="DNAJ_2"/>
    <property type="match status" value="1"/>
</dbReference>
<feature type="domain" description="J" evidence="1">
    <location>
        <begin position="3"/>
        <end position="78"/>
    </location>
</feature>
<proteinExistence type="predicted"/>
<evidence type="ECO:0000313" key="2">
    <source>
        <dbReference type="EMBL" id="QBK85397.1"/>
    </source>
</evidence>
<gene>
    <name evidence="2" type="ORF">LCIVAC01_02060</name>
</gene>
<evidence type="ECO:0000259" key="1">
    <source>
        <dbReference type="PROSITE" id="PS50076"/>
    </source>
</evidence>
<dbReference type="PRINTS" id="PR00625">
    <property type="entry name" value="JDOMAIN"/>
</dbReference>
<dbReference type="SMART" id="SM00271">
    <property type="entry name" value="DnaJ"/>
    <property type="match status" value="1"/>
</dbReference>
<dbReference type="InterPro" id="IPR036869">
    <property type="entry name" value="J_dom_sf"/>
</dbReference>
<dbReference type="PANTHER" id="PTHR24074">
    <property type="entry name" value="CO-CHAPERONE PROTEIN DJLA"/>
    <property type="match status" value="1"/>
</dbReference>
<dbReference type="InterPro" id="IPR050817">
    <property type="entry name" value="DjlA_DnaK_co-chaperone"/>
</dbReference>
<sequence length="123" mass="14493">MMNNYKILNISPGSSQDEIKKAYRKLILKCHPDKLPPYLRTKKAEKKIIKIKEVYENLTKSECKSKPKKPKSSKSDYLNEIINDFVYVPYSQSYPYSEKNDKKLKEASRAVQDAVFKYRVRSH</sequence>
<dbReference type="EMBL" id="MK500324">
    <property type="protein sequence ID" value="QBK85397.1"/>
    <property type="molecule type" value="Genomic_DNA"/>
</dbReference>
<name>A0A481YR65_9VIRU</name>
<dbReference type="CDD" id="cd06257">
    <property type="entry name" value="DnaJ"/>
    <property type="match status" value="1"/>
</dbReference>
<organism evidence="2">
    <name type="scientific">Iridovirus LCIVAC01</name>
    <dbReference type="NCBI Taxonomy" id="2506607"/>
    <lineage>
        <taxon>Viruses</taxon>
        <taxon>Varidnaviria</taxon>
        <taxon>Bamfordvirae</taxon>
        <taxon>Nucleocytoviricota</taxon>
        <taxon>Megaviricetes</taxon>
        <taxon>Pimascovirales</taxon>
        <taxon>Pimascovirales incertae sedis</taxon>
        <taxon>Iridoviridae</taxon>
    </lineage>
</organism>
<protein>
    <submittedName>
        <fullName evidence="2">Chaperone protein</fullName>
    </submittedName>
</protein>
<dbReference type="Gene3D" id="1.10.287.110">
    <property type="entry name" value="DnaJ domain"/>
    <property type="match status" value="1"/>
</dbReference>
<dbReference type="SUPFAM" id="SSF46565">
    <property type="entry name" value="Chaperone J-domain"/>
    <property type="match status" value="1"/>
</dbReference>